<dbReference type="AlphaFoldDB" id="A0A382UYD1"/>
<proteinExistence type="predicted"/>
<protein>
    <submittedName>
        <fullName evidence="2">Uncharacterized protein</fullName>
    </submittedName>
</protein>
<evidence type="ECO:0000256" key="1">
    <source>
        <dbReference type="SAM" id="MobiDB-lite"/>
    </source>
</evidence>
<feature type="region of interest" description="Disordered" evidence="1">
    <location>
        <begin position="1"/>
        <end position="22"/>
    </location>
</feature>
<gene>
    <name evidence="2" type="ORF">METZ01_LOCUS392064</name>
</gene>
<feature type="non-terminal residue" evidence="2">
    <location>
        <position position="22"/>
    </location>
</feature>
<sequence length="22" mass="2493">MDSIKISEHPMGEEVFTPDACR</sequence>
<organism evidence="2">
    <name type="scientific">marine metagenome</name>
    <dbReference type="NCBI Taxonomy" id="408172"/>
    <lineage>
        <taxon>unclassified sequences</taxon>
        <taxon>metagenomes</taxon>
        <taxon>ecological metagenomes</taxon>
    </lineage>
</organism>
<dbReference type="EMBL" id="UINC01147720">
    <property type="protein sequence ID" value="SVD39210.1"/>
    <property type="molecule type" value="Genomic_DNA"/>
</dbReference>
<reference evidence="2" key="1">
    <citation type="submission" date="2018-05" db="EMBL/GenBank/DDBJ databases">
        <authorList>
            <person name="Lanie J.A."/>
            <person name="Ng W.-L."/>
            <person name="Kazmierczak K.M."/>
            <person name="Andrzejewski T.M."/>
            <person name="Davidsen T.M."/>
            <person name="Wayne K.J."/>
            <person name="Tettelin H."/>
            <person name="Glass J.I."/>
            <person name="Rusch D."/>
            <person name="Podicherti R."/>
            <person name="Tsui H.-C.T."/>
            <person name="Winkler M.E."/>
        </authorList>
    </citation>
    <scope>NUCLEOTIDE SEQUENCE</scope>
</reference>
<evidence type="ECO:0000313" key="2">
    <source>
        <dbReference type="EMBL" id="SVD39210.1"/>
    </source>
</evidence>
<accession>A0A382UYD1</accession>
<name>A0A382UYD1_9ZZZZ</name>
<feature type="compositionally biased region" description="Basic and acidic residues" evidence="1">
    <location>
        <begin position="1"/>
        <end position="12"/>
    </location>
</feature>